<feature type="region of interest" description="Disordered" evidence="6">
    <location>
        <begin position="49"/>
        <end position="69"/>
    </location>
</feature>
<feature type="domain" description="Myb/SANT-like DNA-binding" evidence="7">
    <location>
        <begin position="63"/>
        <end position="122"/>
    </location>
</feature>
<accession>A0A9N9QG83</accession>
<evidence type="ECO:0000256" key="5">
    <source>
        <dbReference type="ARBA" id="ARBA00025466"/>
    </source>
</evidence>
<comment type="function">
    <text evidence="5">Involved in transvection phenomena (= synapsis-dependent gene expression), where the synaptic pairing of chromosomes carrying genes with which zeste interacts influences the expression of these genes. Zeste binds to DNA and stimulates transcription from a nearby promoter.</text>
</comment>
<evidence type="ECO:0000256" key="4">
    <source>
        <dbReference type="ARBA" id="ARBA00023163"/>
    </source>
</evidence>
<dbReference type="EMBL" id="OU892290">
    <property type="protein sequence ID" value="CAG9763559.1"/>
    <property type="molecule type" value="Genomic_DNA"/>
</dbReference>
<evidence type="ECO:0000256" key="3">
    <source>
        <dbReference type="ARBA" id="ARBA00023015"/>
    </source>
</evidence>
<evidence type="ECO:0000256" key="1">
    <source>
        <dbReference type="ARBA" id="ARBA00011764"/>
    </source>
</evidence>
<dbReference type="Pfam" id="PF13873">
    <property type="entry name" value="Myb_DNA-bind_5"/>
    <property type="match status" value="1"/>
</dbReference>
<dbReference type="AlphaFoldDB" id="A0A9N9QG83"/>
<feature type="region of interest" description="Disordered" evidence="6">
    <location>
        <begin position="204"/>
        <end position="227"/>
    </location>
</feature>
<dbReference type="PANTHER" id="PTHR23098:SF23">
    <property type="entry name" value="MYB-RELATED TRANSCRIPTION FACTOR, PARTNER OF PROFILIN-LIKE ISOFORM X2-RELATED"/>
    <property type="match status" value="1"/>
</dbReference>
<dbReference type="Proteomes" id="UP001152799">
    <property type="component" value="Chromosome 14"/>
</dbReference>
<evidence type="ECO:0000313" key="9">
    <source>
        <dbReference type="Proteomes" id="UP001152799"/>
    </source>
</evidence>
<proteinExistence type="predicted"/>
<evidence type="ECO:0000313" key="8">
    <source>
        <dbReference type="EMBL" id="CAG9763559.1"/>
    </source>
</evidence>
<protein>
    <recommendedName>
        <fullName evidence="2">Regulatory protein zeste</fullName>
    </recommendedName>
</protein>
<sequence length="302" mass="34040">MLTDPLFLGYFEKEKRRLDTVMAYDLNGFGREGPALGSSYISEPSEEICEENTQDQDNNNNLTEDHPELKTSNFSKDFTFKKGQALWEEISSILNAMPGANKGWIKWRKTWHDIKNAVKTKSATIRRHLDQTGGGPPINEEITNEDQKILNLISPVVIEGMPEVAESMTVFTMPPKKEVKPSTSSSFVPVEVDVIVSNPRVDQTVDEPEDEPLVTPRVTPNEAKGSRFSKTPVRVQRLDRSIGASEKMAKIMEGKNIIYENYLKEKISLMRRDCEAKERIASALEHLTASLNNNSNHNSDSE</sequence>
<evidence type="ECO:0000256" key="6">
    <source>
        <dbReference type="SAM" id="MobiDB-lite"/>
    </source>
</evidence>
<evidence type="ECO:0000256" key="2">
    <source>
        <dbReference type="ARBA" id="ARBA00016807"/>
    </source>
</evidence>
<organism evidence="8 9">
    <name type="scientific">Ceutorhynchus assimilis</name>
    <name type="common">cabbage seed weevil</name>
    <dbReference type="NCBI Taxonomy" id="467358"/>
    <lineage>
        <taxon>Eukaryota</taxon>
        <taxon>Metazoa</taxon>
        <taxon>Ecdysozoa</taxon>
        <taxon>Arthropoda</taxon>
        <taxon>Hexapoda</taxon>
        <taxon>Insecta</taxon>
        <taxon>Pterygota</taxon>
        <taxon>Neoptera</taxon>
        <taxon>Endopterygota</taxon>
        <taxon>Coleoptera</taxon>
        <taxon>Polyphaga</taxon>
        <taxon>Cucujiformia</taxon>
        <taxon>Curculionidae</taxon>
        <taxon>Ceutorhynchinae</taxon>
        <taxon>Ceutorhynchus</taxon>
    </lineage>
</organism>
<reference evidence="8" key="1">
    <citation type="submission" date="2022-01" db="EMBL/GenBank/DDBJ databases">
        <authorList>
            <person name="King R."/>
        </authorList>
    </citation>
    <scope>NUCLEOTIDE SEQUENCE</scope>
</reference>
<dbReference type="PANTHER" id="PTHR23098">
    <property type="entry name" value="AGAP001331-PA-RELATED"/>
    <property type="match status" value="1"/>
</dbReference>
<keyword evidence="4" id="KW-0804">Transcription</keyword>
<gene>
    <name evidence="8" type="ORF">CEUTPL_LOCUS4217</name>
</gene>
<comment type="subunit">
    <text evidence="1">Self-associates forming complexes of several hundred monomers.</text>
</comment>
<dbReference type="OrthoDB" id="7543230at2759"/>
<keyword evidence="3" id="KW-0805">Transcription regulation</keyword>
<dbReference type="GO" id="GO:0005634">
    <property type="term" value="C:nucleus"/>
    <property type="evidence" value="ECO:0007669"/>
    <property type="project" value="TreeGrafter"/>
</dbReference>
<evidence type="ECO:0000259" key="7">
    <source>
        <dbReference type="Pfam" id="PF13873"/>
    </source>
</evidence>
<keyword evidence="9" id="KW-1185">Reference proteome</keyword>
<dbReference type="InterPro" id="IPR028002">
    <property type="entry name" value="Myb_DNA-bind_5"/>
</dbReference>
<name>A0A9N9QG83_9CUCU</name>